<evidence type="ECO:0000313" key="9">
    <source>
        <dbReference type="Proteomes" id="UP000663637"/>
    </source>
</evidence>
<evidence type="ECO:0000256" key="3">
    <source>
        <dbReference type="ARBA" id="ARBA00022475"/>
    </source>
</evidence>
<keyword evidence="6 7" id="KW-0472">Membrane</keyword>
<dbReference type="InterPro" id="IPR050833">
    <property type="entry name" value="Poly_Biosynth_Transport"/>
</dbReference>
<keyword evidence="3" id="KW-1003">Cell membrane</keyword>
<evidence type="ECO:0000313" key="8">
    <source>
        <dbReference type="EMBL" id="QSB44315.1"/>
    </source>
</evidence>
<accession>A0ABX7K7S3</accession>
<evidence type="ECO:0000256" key="7">
    <source>
        <dbReference type="SAM" id="Phobius"/>
    </source>
</evidence>
<name>A0ABX7K7S3_9SPHN</name>
<organism evidence="8 9">
    <name type="scientific">Tsuneonella flava</name>
    <dbReference type="NCBI Taxonomy" id="2055955"/>
    <lineage>
        <taxon>Bacteria</taxon>
        <taxon>Pseudomonadati</taxon>
        <taxon>Pseudomonadota</taxon>
        <taxon>Alphaproteobacteria</taxon>
        <taxon>Sphingomonadales</taxon>
        <taxon>Erythrobacteraceae</taxon>
        <taxon>Tsuneonella</taxon>
    </lineage>
</organism>
<comment type="similarity">
    <text evidence="2">Belongs to the polysaccharide synthase family.</text>
</comment>
<sequence>MTALRHHISAIHAAPLVRGLVAFGSAEAATRVVRLGALLIVARRVTPEIFGAAALALSLFELVRVLANVGIGQRLILAKREELPALCRRAHGLFWMTCLCVAAIQLAVAGVLYAVFDLGEAAAMLAVLSLVYFAMPPGLVQIFLAMRENRMATVARISATQNMADSLLTVALVIVWPSAWAIVLPKLLAAPIWTIMARNNSSWRLDAAMPKTSIREFAVFGPSILGTEMLGAARLHADKLVIGAILGTEALGIYYFAFNAGLGITQSFVAACNLVIFPHLAKAKASHVLAELRKAFAVGLAMLAPVVAAQALLAPFYVPLVFGKNWVAATPYIVMLSCAALPLYAGSVVGAAYRASGRPQAETLITAFASAAALGGLAVGAGTGLAWACFGYGAGLAAIFIPAALASLSGRSTNLRLIARTKGY</sequence>
<evidence type="ECO:0000256" key="6">
    <source>
        <dbReference type="ARBA" id="ARBA00023136"/>
    </source>
</evidence>
<feature type="transmembrane region" description="Helical" evidence="7">
    <location>
        <begin position="92"/>
        <end position="116"/>
    </location>
</feature>
<keyword evidence="9" id="KW-1185">Reference proteome</keyword>
<feature type="transmembrane region" description="Helical" evidence="7">
    <location>
        <begin position="295"/>
        <end position="317"/>
    </location>
</feature>
<feature type="transmembrane region" description="Helical" evidence="7">
    <location>
        <begin position="52"/>
        <end position="71"/>
    </location>
</feature>
<evidence type="ECO:0000256" key="2">
    <source>
        <dbReference type="ARBA" id="ARBA00007430"/>
    </source>
</evidence>
<feature type="transmembrane region" description="Helical" evidence="7">
    <location>
        <begin position="361"/>
        <end position="379"/>
    </location>
</feature>
<dbReference type="Proteomes" id="UP000663637">
    <property type="component" value="Chromosome"/>
</dbReference>
<feature type="transmembrane region" description="Helical" evidence="7">
    <location>
        <begin position="122"/>
        <end position="146"/>
    </location>
</feature>
<dbReference type="PANTHER" id="PTHR30250">
    <property type="entry name" value="PST FAMILY PREDICTED COLANIC ACID TRANSPORTER"/>
    <property type="match status" value="1"/>
</dbReference>
<dbReference type="EMBL" id="CP061510">
    <property type="protein sequence ID" value="QSB44315.1"/>
    <property type="molecule type" value="Genomic_DNA"/>
</dbReference>
<feature type="transmembrane region" description="Helical" evidence="7">
    <location>
        <begin position="329"/>
        <end position="349"/>
    </location>
</feature>
<evidence type="ECO:0000256" key="4">
    <source>
        <dbReference type="ARBA" id="ARBA00022692"/>
    </source>
</evidence>
<proteinExistence type="inferred from homology"/>
<keyword evidence="5 7" id="KW-1133">Transmembrane helix</keyword>
<evidence type="ECO:0000256" key="5">
    <source>
        <dbReference type="ARBA" id="ARBA00022989"/>
    </source>
</evidence>
<comment type="subcellular location">
    <subcellularLocation>
        <location evidence="1">Cell membrane</location>
        <topology evidence="1">Multi-pass membrane protein</topology>
    </subcellularLocation>
</comment>
<protein>
    <submittedName>
        <fullName evidence="8">Oligosaccharide flippase family protein</fullName>
    </submittedName>
</protein>
<feature type="transmembrane region" description="Helical" evidence="7">
    <location>
        <begin position="385"/>
        <end position="408"/>
    </location>
</feature>
<evidence type="ECO:0000256" key="1">
    <source>
        <dbReference type="ARBA" id="ARBA00004651"/>
    </source>
</evidence>
<reference evidence="8 9" key="1">
    <citation type="submission" date="2020-09" db="EMBL/GenBank/DDBJ databases">
        <title>Complete genome sequence of altererythrobacter flavus SS-21NJ, isolated from Dongying oil sludge in Shandong province.</title>
        <authorList>
            <person name="Sun S."/>
            <person name="Zhang Z."/>
        </authorList>
    </citation>
    <scope>NUCLEOTIDE SEQUENCE [LARGE SCALE GENOMIC DNA]</scope>
    <source>
        <strain evidence="8 9">SS-21NJ</strain>
    </source>
</reference>
<dbReference type="Pfam" id="PF13440">
    <property type="entry name" value="Polysacc_synt_3"/>
    <property type="match status" value="1"/>
</dbReference>
<dbReference type="RefSeq" id="WP_205441680.1">
    <property type="nucleotide sequence ID" value="NZ_CP061510.1"/>
</dbReference>
<feature type="transmembrane region" description="Helical" evidence="7">
    <location>
        <begin position="167"/>
        <end position="193"/>
    </location>
</feature>
<feature type="transmembrane region" description="Helical" evidence="7">
    <location>
        <begin position="264"/>
        <end position="283"/>
    </location>
</feature>
<keyword evidence="4 7" id="KW-0812">Transmembrane</keyword>
<gene>
    <name evidence="8" type="ORF">IDJ81_13495</name>
</gene>
<dbReference type="PANTHER" id="PTHR30250:SF10">
    <property type="entry name" value="LIPOPOLYSACCHARIDE BIOSYNTHESIS PROTEIN WZXC"/>
    <property type="match status" value="1"/>
</dbReference>